<evidence type="ECO:0000256" key="5">
    <source>
        <dbReference type="ARBA" id="ARBA00022679"/>
    </source>
</evidence>
<dbReference type="InterPro" id="IPR000719">
    <property type="entry name" value="Prot_kinase_dom"/>
</dbReference>
<dbReference type="InterPro" id="IPR002048">
    <property type="entry name" value="EF_hand_dom"/>
</dbReference>
<gene>
    <name evidence="19" type="ORF">SteCoe_5460</name>
</gene>
<evidence type="ECO:0000256" key="13">
    <source>
        <dbReference type="ARBA" id="ARBA00047899"/>
    </source>
</evidence>
<feature type="domain" description="EF-hand" evidence="18">
    <location>
        <begin position="459"/>
        <end position="494"/>
    </location>
</feature>
<reference evidence="19 20" key="1">
    <citation type="submission" date="2016-11" db="EMBL/GenBank/DDBJ databases">
        <title>The macronuclear genome of Stentor coeruleus: a giant cell with tiny introns.</title>
        <authorList>
            <person name="Slabodnick M."/>
            <person name="Ruby J.G."/>
            <person name="Reiff S.B."/>
            <person name="Swart E.C."/>
            <person name="Gosai S."/>
            <person name="Prabakaran S."/>
            <person name="Witkowska E."/>
            <person name="Larue G.E."/>
            <person name="Fisher S."/>
            <person name="Freeman R.M."/>
            <person name="Gunawardena J."/>
            <person name="Chu W."/>
            <person name="Stover N.A."/>
            <person name="Gregory B.D."/>
            <person name="Nowacki M."/>
            <person name="Derisi J."/>
            <person name="Roy S.W."/>
            <person name="Marshall W.F."/>
            <person name="Sood P."/>
        </authorList>
    </citation>
    <scope>NUCLEOTIDE SEQUENCE [LARGE SCALE GENOMIC DNA]</scope>
    <source>
        <strain evidence="19">WM001</strain>
    </source>
</reference>
<comment type="cofactor">
    <cofactor evidence="1">
        <name>Mg(2+)</name>
        <dbReference type="ChEBI" id="CHEBI:18420"/>
    </cofactor>
</comment>
<dbReference type="FunFam" id="1.10.510.10:FF:000571">
    <property type="entry name" value="Maternal embryonic leucine zipper kinase"/>
    <property type="match status" value="1"/>
</dbReference>
<feature type="binding site" evidence="15">
    <location>
        <position position="77"/>
    </location>
    <ligand>
        <name>ATP</name>
        <dbReference type="ChEBI" id="CHEBI:30616"/>
    </ligand>
</feature>
<comment type="similarity">
    <text evidence="12">Belongs to the protein kinase superfamily. Ser/Thr protein kinase family. CDPK subfamily.</text>
</comment>
<accession>A0A1R2CSE9</accession>
<dbReference type="Gene3D" id="1.10.510.10">
    <property type="entry name" value="Transferase(Phosphotransferase) domain 1"/>
    <property type="match status" value="1"/>
</dbReference>
<dbReference type="SUPFAM" id="SSF56112">
    <property type="entry name" value="Protein kinase-like (PK-like)"/>
    <property type="match status" value="1"/>
</dbReference>
<feature type="domain" description="EF-hand" evidence="18">
    <location>
        <begin position="351"/>
        <end position="386"/>
    </location>
</feature>
<dbReference type="InterPro" id="IPR008271">
    <property type="entry name" value="Ser/Thr_kinase_AS"/>
</dbReference>
<dbReference type="InterPro" id="IPR017441">
    <property type="entry name" value="Protein_kinase_ATP_BS"/>
</dbReference>
<dbReference type="Proteomes" id="UP000187209">
    <property type="component" value="Unassembled WGS sequence"/>
</dbReference>
<proteinExistence type="inferred from homology"/>
<evidence type="ECO:0000256" key="16">
    <source>
        <dbReference type="SAM" id="MobiDB-lite"/>
    </source>
</evidence>
<organism evidence="19 20">
    <name type="scientific">Stentor coeruleus</name>
    <dbReference type="NCBI Taxonomy" id="5963"/>
    <lineage>
        <taxon>Eukaryota</taxon>
        <taxon>Sar</taxon>
        <taxon>Alveolata</taxon>
        <taxon>Ciliophora</taxon>
        <taxon>Postciliodesmatophora</taxon>
        <taxon>Heterotrichea</taxon>
        <taxon>Heterotrichida</taxon>
        <taxon>Stentoridae</taxon>
        <taxon>Stentor</taxon>
    </lineage>
</organism>
<sequence>MGSFCSVGTETETEKPKRLASYNSIEDILFNTGLFIQENQSHFSSIYNLTSFPIGYGSYGEVWICDHIRTKEKRAVKIIDKLWLNTKLADQKSVLNEVDILKTLDHPNILKIFEYFEDVRYYYIVMEYCPEGDLFDELERVGKYDEDSAAKIMNQIFSAVNYIHNKSIVHRDIKLENILISSKDKDLHLKLIDFNIATFFMGKRLSKFTGTSFYIAPEVIKENYNEKCDVWSCGVIMYLLLTGNFPFDGSSRDEILNKISQDNINLKDGLMEHLSPLAKSLLESLLKKNPNNRFTAKQALEHPWIQTKANIPTDDMVFRKTLTRMLSLTKKPKLKGLFQTFILGQIQENNQELKRLEKVFSELDVDRNGVISRSELTDRLRLDMSKEDALKEVERIWKLVDNDGNGDIDYTEFIRVSLEEESYVCKENLRKAFYYFDKDKSDSIEKQELMSWLSSGAIIPMEVIEDLIEEADANCDGVIDFEEFQDLLIEKIEHEEDKVSVHVEHLNEDEENSSLEEDSDNDEC</sequence>
<dbReference type="Pfam" id="PF13499">
    <property type="entry name" value="EF-hand_7"/>
    <property type="match status" value="2"/>
</dbReference>
<comment type="subunit">
    <text evidence="2">Monomer.</text>
</comment>
<dbReference type="PROSITE" id="PS00108">
    <property type="entry name" value="PROTEIN_KINASE_ST"/>
    <property type="match status" value="1"/>
</dbReference>
<keyword evidence="20" id="KW-1185">Reference proteome</keyword>
<dbReference type="InterPro" id="IPR011992">
    <property type="entry name" value="EF-hand-dom_pair"/>
</dbReference>
<keyword evidence="7" id="KW-0677">Repeat</keyword>
<dbReference type="PROSITE" id="PS00018">
    <property type="entry name" value="EF_HAND_1"/>
    <property type="match status" value="3"/>
</dbReference>
<evidence type="ECO:0000259" key="17">
    <source>
        <dbReference type="PROSITE" id="PS50011"/>
    </source>
</evidence>
<feature type="compositionally biased region" description="Acidic residues" evidence="16">
    <location>
        <begin position="507"/>
        <end position="524"/>
    </location>
</feature>
<evidence type="ECO:0000256" key="11">
    <source>
        <dbReference type="ARBA" id="ARBA00022840"/>
    </source>
</evidence>
<evidence type="ECO:0000259" key="18">
    <source>
        <dbReference type="PROSITE" id="PS50222"/>
    </source>
</evidence>
<dbReference type="FunFam" id="1.10.238.10:FF:000001">
    <property type="entry name" value="Calmodulin 1"/>
    <property type="match status" value="1"/>
</dbReference>
<dbReference type="InterPro" id="IPR050205">
    <property type="entry name" value="CDPK_Ser/Thr_kinases"/>
</dbReference>
<keyword evidence="4" id="KW-0723">Serine/threonine-protein kinase</keyword>
<evidence type="ECO:0000256" key="3">
    <source>
        <dbReference type="ARBA" id="ARBA00012513"/>
    </source>
</evidence>
<evidence type="ECO:0000256" key="1">
    <source>
        <dbReference type="ARBA" id="ARBA00001946"/>
    </source>
</evidence>
<dbReference type="GO" id="GO:0004674">
    <property type="term" value="F:protein serine/threonine kinase activity"/>
    <property type="evidence" value="ECO:0007669"/>
    <property type="project" value="UniProtKB-KW"/>
</dbReference>
<dbReference type="PROSITE" id="PS00107">
    <property type="entry name" value="PROTEIN_KINASE_ATP"/>
    <property type="match status" value="1"/>
</dbReference>
<evidence type="ECO:0000256" key="14">
    <source>
        <dbReference type="ARBA" id="ARBA00048679"/>
    </source>
</evidence>
<dbReference type="SUPFAM" id="SSF47473">
    <property type="entry name" value="EF-hand"/>
    <property type="match status" value="1"/>
</dbReference>
<dbReference type="Gene3D" id="1.10.238.10">
    <property type="entry name" value="EF-hand"/>
    <property type="match status" value="2"/>
</dbReference>
<dbReference type="SMART" id="SM00220">
    <property type="entry name" value="S_TKc"/>
    <property type="match status" value="1"/>
</dbReference>
<evidence type="ECO:0000256" key="7">
    <source>
        <dbReference type="ARBA" id="ARBA00022737"/>
    </source>
</evidence>
<dbReference type="SMART" id="SM00054">
    <property type="entry name" value="EFh"/>
    <property type="match status" value="4"/>
</dbReference>
<evidence type="ECO:0000256" key="15">
    <source>
        <dbReference type="PROSITE-ProRule" id="PRU10141"/>
    </source>
</evidence>
<evidence type="ECO:0000256" key="2">
    <source>
        <dbReference type="ARBA" id="ARBA00011245"/>
    </source>
</evidence>
<dbReference type="GO" id="GO:0005524">
    <property type="term" value="F:ATP binding"/>
    <property type="evidence" value="ECO:0007669"/>
    <property type="project" value="UniProtKB-UniRule"/>
</dbReference>
<dbReference type="AlphaFoldDB" id="A0A1R2CSE9"/>
<dbReference type="EMBL" id="MPUH01000072">
    <property type="protein sequence ID" value="OMJ91900.1"/>
    <property type="molecule type" value="Genomic_DNA"/>
</dbReference>
<evidence type="ECO:0000256" key="6">
    <source>
        <dbReference type="ARBA" id="ARBA00022723"/>
    </source>
</evidence>
<dbReference type="InterPro" id="IPR018247">
    <property type="entry name" value="EF_Hand_1_Ca_BS"/>
</dbReference>
<evidence type="ECO:0000256" key="12">
    <source>
        <dbReference type="ARBA" id="ARBA00024334"/>
    </source>
</evidence>
<keyword evidence="6" id="KW-0479">Metal-binding</keyword>
<comment type="catalytic activity">
    <reaction evidence="13">
        <text>L-threonyl-[protein] + ATP = O-phospho-L-threonyl-[protein] + ADP + H(+)</text>
        <dbReference type="Rhea" id="RHEA:46608"/>
        <dbReference type="Rhea" id="RHEA-COMP:11060"/>
        <dbReference type="Rhea" id="RHEA-COMP:11605"/>
        <dbReference type="ChEBI" id="CHEBI:15378"/>
        <dbReference type="ChEBI" id="CHEBI:30013"/>
        <dbReference type="ChEBI" id="CHEBI:30616"/>
        <dbReference type="ChEBI" id="CHEBI:61977"/>
        <dbReference type="ChEBI" id="CHEBI:456216"/>
        <dbReference type="EC" id="2.7.11.1"/>
    </reaction>
</comment>
<dbReference type="EC" id="2.7.11.1" evidence="3"/>
<protein>
    <recommendedName>
        <fullName evidence="3">non-specific serine/threonine protein kinase</fullName>
        <ecNumber evidence="3">2.7.11.1</ecNumber>
    </recommendedName>
</protein>
<dbReference type="PROSITE" id="PS50011">
    <property type="entry name" value="PROTEIN_KINASE_DOM"/>
    <property type="match status" value="1"/>
</dbReference>
<evidence type="ECO:0000313" key="20">
    <source>
        <dbReference type="Proteomes" id="UP000187209"/>
    </source>
</evidence>
<keyword evidence="11 15" id="KW-0067">ATP-binding</keyword>
<keyword evidence="5" id="KW-0808">Transferase</keyword>
<comment type="caution">
    <text evidence="19">The sequence shown here is derived from an EMBL/GenBank/DDBJ whole genome shotgun (WGS) entry which is preliminary data.</text>
</comment>
<comment type="catalytic activity">
    <reaction evidence="14">
        <text>L-seryl-[protein] + ATP = O-phospho-L-seryl-[protein] + ADP + H(+)</text>
        <dbReference type="Rhea" id="RHEA:17989"/>
        <dbReference type="Rhea" id="RHEA-COMP:9863"/>
        <dbReference type="Rhea" id="RHEA-COMP:11604"/>
        <dbReference type="ChEBI" id="CHEBI:15378"/>
        <dbReference type="ChEBI" id="CHEBI:29999"/>
        <dbReference type="ChEBI" id="CHEBI:30616"/>
        <dbReference type="ChEBI" id="CHEBI:83421"/>
        <dbReference type="ChEBI" id="CHEBI:456216"/>
        <dbReference type="EC" id="2.7.11.1"/>
    </reaction>
</comment>
<evidence type="ECO:0000256" key="8">
    <source>
        <dbReference type="ARBA" id="ARBA00022741"/>
    </source>
</evidence>
<evidence type="ECO:0000313" key="19">
    <source>
        <dbReference type="EMBL" id="OMJ91900.1"/>
    </source>
</evidence>
<feature type="region of interest" description="Disordered" evidence="16">
    <location>
        <begin position="505"/>
        <end position="524"/>
    </location>
</feature>
<keyword evidence="8 15" id="KW-0547">Nucleotide-binding</keyword>
<feature type="domain" description="EF-hand" evidence="18">
    <location>
        <begin position="388"/>
        <end position="423"/>
    </location>
</feature>
<feature type="domain" description="Protein kinase" evidence="17">
    <location>
        <begin position="48"/>
        <end position="305"/>
    </location>
</feature>
<evidence type="ECO:0000256" key="9">
    <source>
        <dbReference type="ARBA" id="ARBA00022777"/>
    </source>
</evidence>
<dbReference type="CDD" id="cd05117">
    <property type="entry name" value="STKc_CAMK"/>
    <property type="match status" value="1"/>
</dbReference>
<dbReference type="InterPro" id="IPR011009">
    <property type="entry name" value="Kinase-like_dom_sf"/>
</dbReference>
<name>A0A1R2CSE9_9CILI</name>
<dbReference type="Pfam" id="PF00069">
    <property type="entry name" value="Pkinase"/>
    <property type="match status" value="1"/>
</dbReference>
<evidence type="ECO:0000256" key="10">
    <source>
        <dbReference type="ARBA" id="ARBA00022837"/>
    </source>
</evidence>
<dbReference type="GO" id="GO:0005509">
    <property type="term" value="F:calcium ion binding"/>
    <property type="evidence" value="ECO:0007669"/>
    <property type="project" value="InterPro"/>
</dbReference>
<dbReference type="FunFam" id="3.30.200.20:FF:000315">
    <property type="entry name" value="Calcium-dependent protein kinase 3"/>
    <property type="match status" value="1"/>
</dbReference>
<dbReference type="PROSITE" id="PS50222">
    <property type="entry name" value="EF_HAND_2"/>
    <property type="match status" value="3"/>
</dbReference>
<keyword evidence="9" id="KW-0418">Kinase</keyword>
<dbReference type="OrthoDB" id="289654at2759"/>
<keyword evidence="10" id="KW-0106">Calcium</keyword>
<dbReference type="PANTHER" id="PTHR24349">
    <property type="entry name" value="SERINE/THREONINE-PROTEIN KINASE"/>
    <property type="match status" value="1"/>
</dbReference>
<evidence type="ECO:0000256" key="4">
    <source>
        <dbReference type="ARBA" id="ARBA00022527"/>
    </source>
</evidence>
<dbReference type="Gene3D" id="3.30.200.20">
    <property type="entry name" value="Phosphorylase Kinase, domain 1"/>
    <property type="match status" value="1"/>
</dbReference>